<reference evidence="3" key="1">
    <citation type="journal article" date="2017" name="Proc. Natl. Acad. Sci. U.S.A.">
        <title>Simulation of Deepwater Horizon oil plume reveals substrate specialization within a complex community of hydrocarbon-degraders.</title>
        <authorList>
            <person name="Hu P."/>
            <person name="Dubinsky E.A."/>
            <person name="Probst A.J."/>
            <person name="Wang J."/>
            <person name="Sieber C.M.K."/>
            <person name="Tom L.M."/>
            <person name="Gardinali P."/>
            <person name="Banfield J.F."/>
            <person name="Atlas R.M."/>
            <person name="Andersen G.L."/>
        </authorList>
    </citation>
    <scope>NUCLEOTIDE SEQUENCE [LARGE SCALE GENOMIC DNA]</scope>
</reference>
<evidence type="ECO:0000313" key="3">
    <source>
        <dbReference type="Proteomes" id="UP000196531"/>
    </source>
</evidence>
<evidence type="ECO:0000256" key="1">
    <source>
        <dbReference type="SAM" id="SignalP"/>
    </source>
</evidence>
<evidence type="ECO:0008006" key="4">
    <source>
        <dbReference type="Google" id="ProtNLM"/>
    </source>
</evidence>
<evidence type="ECO:0000313" key="2">
    <source>
        <dbReference type="EMBL" id="OUR95688.1"/>
    </source>
</evidence>
<gene>
    <name evidence="2" type="ORF">A9Q84_14400</name>
</gene>
<name>A0A1Y5F556_9BACT</name>
<feature type="chain" id="PRO_5012802730" description="Outer membrane protein beta-barrel domain-containing protein" evidence="1">
    <location>
        <begin position="20"/>
        <end position="356"/>
    </location>
</feature>
<dbReference type="Proteomes" id="UP000196531">
    <property type="component" value="Unassembled WGS sequence"/>
</dbReference>
<organism evidence="2 3">
    <name type="scientific">Halobacteriovorax marinus</name>
    <dbReference type="NCBI Taxonomy" id="97084"/>
    <lineage>
        <taxon>Bacteria</taxon>
        <taxon>Pseudomonadati</taxon>
        <taxon>Bdellovibrionota</taxon>
        <taxon>Bacteriovoracia</taxon>
        <taxon>Bacteriovoracales</taxon>
        <taxon>Halobacteriovoraceae</taxon>
        <taxon>Halobacteriovorax</taxon>
    </lineage>
</organism>
<feature type="signal peptide" evidence="1">
    <location>
        <begin position="1"/>
        <end position="19"/>
    </location>
</feature>
<protein>
    <recommendedName>
        <fullName evidence="4">Outer membrane protein beta-barrel domain-containing protein</fullName>
    </recommendedName>
</protein>
<sequence>MRKISLFMLYLLLSTSAGAVVDITKFKFKDFDLDLSAGYHQAFWTPYFGQELMEVDTEGLQSYNIGVGTSYLKNNLLFFQYERPFKTNPEQQSIIERNANANPGMEKLSFGLSPSVLIKIYKVKNPFLKMLLSTRYVNSKEIFFGKAKAKKAFAYVSKNSTVTDNGDGTVTFSSLERFSAGETLSFNTEFKDTSITMALPFELFSGIDIRFGYYKVKWFRPSDYDKTWITVSDSLQVVYDTKYESNGAEFTIESNDITSPGFNFIFNARWGVDNNVGNVVDQDFKLENNKDLYYASGILNLWYNWYLKGKVKDGLYATLGGSVSRRAFTTELSLFSGGVGAREDIGRVYGRIGYIF</sequence>
<proteinExistence type="predicted"/>
<accession>A0A1Y5F556</accession>
<keyword evidence="1" id="KW-0732">Signal</keyword>
<dbReference type="EMBL" id="MAAO01000007">
    <property type="protein sequence ID" value="OUR95688.1"/>
    <property type="molecule type" value="Genomic_DNA"/>
</dbReference>
<comment type="caution">
    <text evidence="2">The sequence shown here is derived from an EMBL/GenBank/DDBJ whole genome shotgun (WGS) entry which is preliminary data.</text>
</comment>
<dbReference type="AlphaFoldDB" id="A0A1Y5F556"/>